<dbReference type="EMBL" id="BMAT01012819">
    <property type="protein sequence ID" value="GFR99809.1"/>
    <property type="molecule type" value="Genomic_DNA"/>
</dbReference>
<comment type="caution">
    <text evidence="2">The sequence shown here is derived from an EMBL/GenBank/DDBJ whole genome shotgun (WGS) entry which is preliminary data.</text>
</comment>
<name>A0AAV4HPZ0_9GAST</name>
<evidence type="ECO:0000313" key="2">
    <source>
        <dbReference type="EMBL" id="GFR99809.1"/>
    </source>
</evidence>
<gene>
    <name evidence="2" type="ORF">ElyMa_006382700</name>
</gene>
<dbReference type="AlphaFoldDB" id="A0AAV4HPZ0"/>
<evidence type="ECO:0000256" key="1">
    <source>
        <dbReference type="SAM" id="MobiDB-lite"/>
    </source>
</evidence>
<keyword evidence="3" id="KW-1185">Reference proteome</keyword>
<feature type="region of interest" description="Disordered" evidence="1">
    <location>
        <begin position="127"/>
        <end position="154"/>
    </location>
</feature>
<sequence length="166" mass="18748">MVQNCLLYVEEQIKGRRKDQVYTVNIPDALYRINEAWSNVKQQCIANCFRHAGFVEEPEENEIRDSDNVSINHEDDSPNTDNYSNFFSRLNDLIPLSATAQADLAIDKDLAASQVLTTEDIVNSVVEKDVGNEEKGEEEMPTPPPTVADARDTSEACRTQKMILLR</sequence>
<evidence type="ECO:0000313" key="3">
    <source>
        <dbReference type="Proteomes" id="UP000762676"/>
    </source>
</evidence>
<accession>A0AAV4HPZ0</accession>
<dbReference type="Proteomes" id="UP000762676">
    <property type="component" value="Unassembled WGS sequence"/>
</dbReference>
<protein>
    <submittedName>
        <fullName evidence="2">Tigger transposable element-derived protein</fullName>
    </submittedName>
</protein>
<organism evidence="2 3">
    <name type="scientific">Elysia marginata</name>
    <dbReference type="NCBI Taxonomy" id="1093978"/>
    <lineage>
        <taxon>Eukaryota</taxon>
        <taxon>Metazoa</taxon>
        <taxon>Spiralia</taxon>
        <taxon>Lophotrochozoa</taxon>
        <taxon>Mollusca</taxon>
        <taxon>Gastropoda</taxon>
        <taxon>Heterobranchia</taxon>
        <taxon>Euthyneura</taxon>
        <taxon>Panpulmonata</taxon>
        <taxon>Sacoglossa</taxon>
        <taxon>Placobranchoidea</taxon>
        <taxon>Plakobranchidae</taxon>
        <taxon>Elysia</taxon>
    </lineage>
</organism>
<reference evidence="2 3" key="1">
    <citation type="journal article" date="2021" name="Elife">
        <title>Chloroplast acquisition without the gene transfer in kleptoplastic sea slugs, Plakobranchus ocellatus.</title>
        <authorList>
            <person name="Maeda T."/>
            <person name="Takahashi S."/>
            <person name="Yoshida T."/>
            <person name="Shimamura S."/>
            <person name="Takaki Y."/>
            <person name="Nagai Y."/>
            <person name="Toyoda A."/>
            <person name="Suzuki Y."/>
            <person name="Arimoto A."/>
            <person name="Ishii H."/>
            <person name="Satoh N."/>
            <person name="Nishiyama T."/>
            <person name="Hasebe M."/>
            <person name="Maruyama T."/>
            <person name="Minagawa J."/>
            <person name="Obokata J."/>
            <person name="Shigenobu S."/>
        </authorList>
    </citation>
    <scope>NUCLEOTIDE SEQUENCE [LARGE SCALE GENOMIC DNA]</scope>
</reference>
<proteinExistence type="predicted"/>